<reference evidence="3 4" key="3">
    <citation type="journal article" date="2017" name="G3 (Bethesda)">
        <title>Comparative analysis highlights variable genome content of wheat rusts and divergence of the mating loci.</title>
        <authorList>
            <person name="Cuomo C.A."/>
            <person name="Bakkeren G."/>
            <person name="Khalil H.B."/>
            <person name="Panwar V."/>
            <person name="Joly D."/>
            <person name="Linning R."/>
            <person name="Sakthikumar S."/>
            <person name="Song X."/>
            <person name="Adiconis X."/>
            <person name="Fan L."/>
            <person name="Goldberg J.M."/>
            <person name="Levin J.Z."/>
            <person name="Young S."/>
            <person name="Zeng Q."/>
            <person name="Anikster Y."/>
            <person name="Bruce M."/>
            <person name="Wang M."/>
            <person name="Yin C."/>
            <person name="McCallum B."/>
            <person name="Szabo L.J."/>
            <person name="Hulbert S."/>
            <person name="Chen X."/>
            <person name="Fellers J.P."/>
        </authorList>
    </citation>
    <scope>NUCLEOTIDE SEQUENCE</scope>
    <source>
        <strain evidence="4">Isolate 1-1 / race 1 (BBBD)</strain>
        <strain evidence="3">isolate 1-1 / race 1 (BBBD)</strain>
    </source>
</reference>
<reference evidence="2" key="1">
    <citation type="submission" date="2009-11" db="EMBL/GenBank/DDBJ databases">
        <authorList>
            <consortium name="The Broad Institute Genome Sequencing Platform"/>
            <person name="Ward D."/>
            <person name="Feldgarden M."/>
            <person name="Earl A."/>
            <person name="Young S.K."/>
            <person name="Zeng Q."/>
            <person name="Koehrsen M."/>
            <person name="Alvarado L."/>
            <person name="Berlin A."/>
            <person name="Bochicchio J."/>
            <person name="Borenstein D."/>
            <person name="Chapman S.B."/>
            <person name="Chen Z."/>
            <person name="Engels R."/>
            <person name="Freedman E."/>
            <person name="Gellesch M."/>
            <person name="Goldberg J."/>
            <person name="Griggs A."/>
            <person name="Gujja S."/>
            <person name="Heilman E."/>
            <person name="Heiman D."/>
            <person name="Hepburn T."/>
            <person name="Howarth C."/>
            <person name="Jen D."/>
            <person name="Larson L."/>
            <person name="Lewis B."/>
            <person name="Mehta T."/>
            <person name="Park D."/>
            <person name="Pearson M."/>
            <person name="Roberts A."/>
            <person name="Saif S."/>
            <person name="Shea T."/>
            <person name="Shenoy N."/>
            <person name="Sisk P."/>
            <person name="Stolte C."/>
            <person name="Sykes S."/>
            <person name="Thomson T."/>
            <person name="Walk T."/>
            <person name="White J."/>
            <person name="Yandava C."/>
            <person name="Izard J."/>
            <person name="Baranova O.V."/>
            <person name="Blanton J.M."/>
            <person name="Tanner A.C."/>
            <person name="Dewhirst F.E."/>
            <person name="Haas B."/>
            <person name="Nusbaum C."/>
            <person name="Birren B."/>
        </authorList>
    </citation>
    <scope>NUCLEOTIDE SEQUENCE [LARGE SCALE GENOMIC DNA]</scope>
    <source>
        <strain evidence="2">1-1 BBBD Race 1</strain>
    </source>
</reference>
<evidence type="ECO:0000313" key="2">
    <source>
        <dbReference type="EMBL" id="OAV99889.1"/>
    </source>
</evidence>
<gene>
    <name evidence="2" type="ORF">PTTG_25090</name>
</gene>
<dbReference type="AlphaFoldDB" id="A0A180H5P3"/>
<evidence type="ECO:0000259" key="1">
    <source>
        <dbReference type="Pfam" id="PF26138"/>
    </source>
</evidence>
<reference evidence="2" key="2">
    <citation type="submission" date="2016-05" db="EMBL/GenBank/DDBJ databases">
        <title>Comparative analysis highlights variable genome content of wheat rusts and divergence of the mating loci.</title>
        <authorList>
            <person name="Cuomo C.A."/>
            <person name="Bakkeren G."/>
            <person name="Szabo L."/>
            <person name="Khalil H."/>
            <person name="Joly D."/>
            <person name="Goldberg J."/>
            <person name="Young S."/>
            <person name="Zeng Q."/>
            <person name="Fellers J."/>
        </authorList>
    </citation>
    <scope>NUCLEOTIDE SEQUENCE [LARGE SCALE GENOMIC DNA]</scope>
    <source>
        <strain evidence="2">1-1 BBBD Race 1</strain>
    </source>
</reference>
<organism evidence="2">
    <name type="scientific">Puccinia triticina (isolate 1-1 / race 1 (BBBD))</name>
    <name type="common">Brown leaf rust fungus</name>
    <dbReference type="NCBI Taxonomy" id="630390"/>
    <lineage>
        <taxon>Eukaryota</taxon>
        <taxon>Fungi</taxon>
        <taxon>Dikarya</taxon>
        <taxon>Basidiomycota</taxon>
        <taxon>Pucciniomycotina</taxon>
        <taxon>Pucciniomycetes</taxon>
        <taxon>Pucciniales</taxon>
        <taxon>Pucciniaceae</taxon>
        <taxon>Puccinia</taxon>
    </lineage>
</organism>
<reference evidence="3" key="4">
    <citation type="submission" date="2025-05" db="UniProtKB">
        <authorList>
            <consortium name="EnsemblFungi"/>
        </authorList>
    </citation>
    <scope>IDENTIFICATION</scope>
    <source>
        <strain evidence="3">isolate 1-1 / race 1 (BBBD)</strain>
    </source>
</reference>
<proteinExistence type="predicted"/>
<dbReference type="InterPro" id="IPR058353">
    <property type="entry name" value="DUF8040"/>
</dbReference>
<dbReference type="PANTHER" id="PTHR22930:SF259">
    <property type="entry name" value="OS08G0106900 PROTEIN"/>
    <property type="match status" value="1"/>
</dbReference>
<keyword evidence="4" id="KW-1185">Reference proteome</keyword>
<dbReference type="InterPro" id="IPR045249">
    <property type="entry name" value="HARBI1-like"/>
</dbReference>
<name>A0A180H5P3_PUCT1</name>
<dbReference type="OrthoDB" id="1681765at2759"/>
<dbReference type="EMBL" id="ADAS02000001">
    <property type="protein sequence ID" value="OAV99889.1"/>
    <property type="molecule type" value="Genomic_DNA"/>
</dbReference>
<dbReference type="STRING" id="630390.A0A180H5P3"/>
<accession>A0A180H5P3</accession>
<feature type="domain" description="DUF8040" evidence="1">
    <location>
        <begin position="44"/>
        <end position="125"/>
    </location>
</feature>
<dbReference type="Proteomes" id="UP000005240">
    <property type="component" value="Unassembled WGS sequence"/>
</dbReference>
<dbReference type="VEuPathDB" id="FungiDB:PTTG_25090"/>
<evidence type="ECO:0000313" key="4">
    <source>
        <dbReference type="Proteomes" id="UP000005240"/>
    </source>
</evidence>
<dbReference type="EnsemblFungi" id="PTTG_25090-t43_1">
    <property type="protein sequence ID" value="PTTG_25090-t43_1-p1"/>
    <property type="gene ID" value="PTTG_25090"/>
</dbReference>
<dbReference type="PANTHER" id="PTHR22930">
    <property type="match status" value="1"/>
</dbReference>
<sequence>MDDDNEHDMIEDSEEAILITILVIILAKMNRLRRKALPYNDLPFSGANYTAAIWGGNPRRCVSVFRIPASTFLFISKRLLELEVEPISNRLMIEEQLAIFLYIVGHNNTNRQAQDRFQHSGETISSPPVNRTHGHIKSNPKFSPFFDQCLGALDGVHIPADKFRLE</sequence>
<evidence type="ECO:0000313" key="3">
    <source>
        <dbReference type="EnsemblFungi" id="PTTG_25090-t43_1-p1"/>
    </source>
</evidence>
<protein>
    <recommendedName>
        <fullName evidence="1">DUF8040 domain-containing protein</fullName>
    </recommendedName>
</protein>
<dbReference type="Pfam" id="PF26138">
    <property type="entry name" value="DUF8040"/>
    <property type="match status" value="1"/>
</dbReference>